<name>A0A238JNG7_9RHOB</name>
<dbReference type="OrthoDB" id="8077146at2"/>
<dbReference type="EMBL" id="FXYE01000001">
    <property type="protein sequence ID" value="SMX32210.1"/>
    <property type="molecule type" value="Genomic_DNA"/>
</dbReference>
<evidence type="ECO:0000256" key="2">
    <source>
        <dbReference type="ARBA" id="ARBA00023125"/>
    </source>
</evidence>
<dbReference type="InterPro" id="IPR000835">
    <property type="entry name" value="HTH_MarR-typ"/>
</dbReference>
<dbReference type="GO" id="GO:0003700">
    <property type="term" value="F:DNA-binding transcription factor activity"/>
    <property type="evidence" value="ECO:0007669"/>
    <property type="project" value="InterPro"/>
</dbReference>
<protein>
    <submittedName>
        <fullName evidence="5">Transcriptional regulator SlyA</fullName>
    </submittedName>
</protein>
<dbReference type="Gene3D" id="1.10.10.10">
    <property type="entry name" value="Winged helix-like DNA-binding domain superfamily/Winged helix DNA-binding domain"/>
    <property type="match status" value="1"/>
</dbReference>
<sequence length="158" mass="18083">MSVPQNKRRANDEDRVVKQTDLYGLIGYNIKRSYMHIHKDFKATLDEFNLTQRTFSVLSVVIENPNISQSDVGRALAIERSGTVVIVDELEQRDLISRDKAPGDRRVHALNATDKGRAFYAKTLEAVYGHEKRVSKRLSKEERLTLISLLEKIQGEEI</sequence>
<keyword evidence="3" id="KW-0804">Transcription</keyword>
<keyword evidence="6" id="KW-1185">Reference proteome</keyword>
<dbReference type="PROSITE" id="PS50995">
    <property type="entry name" value="HTH_MARR_2"/>
    <property type="match status" value="1"/>
</dbReference>
<dbReference type="SUPFAM" id="SSF46785">
    <property type="entry name" value="Winged helix' DNA-binding domain"/>
    <property type="match status" value="1"/>
</dbReference>
<dbReference type="AlphaFoldDB" id="A0A238JNG7"/>
<keyword evidence="2" id="KW-0238">DNA-binding</keyword>
<dbReference type="InterPro" id="IPR036388">
    <property type="entry name" value="WH-like_DNA-bd_sf"/>
</dbReference>
<proteinExistence type="predicted"/>
<evidence type="ECO:0000313" key="5">
    <source>
        <dbReference type="EMBL" id="SMX32210.1"/>
    </source>
</evidence>
<evidence type="ECO:0000256" key="3">
    <source>
        <dbReference type="ARBA" id="ARBA00023163"/>
    </source>
</evidence>
<dbReference type="GO" id="GO:0003677">
    <property type="term" value="F:DNA binding"/>
    <property type="evidence" value="ECO:0007669"/>
    <property type="project" value="UniProtKB-KW"/>
</dbReference>
<feature type="domain" description="HTH marR-type" evidence="4">
    <location>
        <begin position="19"/>
        <end position="155"/>
    </location>
</feature>
<dbReference type="RefSeq" id="WP_093965953.1">
    <property type="nucleotide sequence ID" value="NZ_FXYE01000001.1"/>
</dbReference>
<evidence type="ECO:0000256" key="1">
    <source>
        <dbReference type="ARBA" id="ARBA00023015"/>
    </source>
</evidence>
<dbReference type="SMART" id="SM00347">
    <property type="entry name" value="HTH_MARR"/>
    <property type="match status" value="1"/>
</dbReference>
<dbReference type="PRINTS" id="PR00598">
    <property type="entry name" value="HTHMARR"/>
</dbReference>
<organism evidence="5 6">
    <name type="scientific">Actibacterium lipolyticum</name>
    <dbReference type="NCBI Taxonomy" id="1524263"/>
    <lineage>
        <taxon>Bacteria</taxon>
        <taxon>Pseudomonadati</taxon>
        <taxon>Pseudomonadota</taxon>
        <taxon>Alphaproteobacteria</taxon>
        <taxon>Rhodobacterales</taxon>
        <taxon>Roseobacteraceae</taxon>
        <taxon>Actibacterium</taxon>
    </lineage>
</organism>
<dbReference type="Pfam" id="PF12802">
    <property type="entry name" value="MarR_2"/>
    <property type="match status" value="1"/>
</dbReference>
<dbReference type="PANTHER" id="PTHR42756">
    <property type="entry name" value="TRANSCRIPTIONAL REGULATOR, MARR"/>
    <property type="match status" value="1"/>
</dbReference>
<keyword evidence="1" id="KW-0805">Transcription regulation</keyword>
<dbReference type="InterPro" id="IPR036390">
    <property type="entry name" value="WH_DNA-bd_sf"/>
</dbReference>
<dbReference type="Proteomes" id="UP000202922">
    <property type="component" value="Unassembled WGS sequence"/>
</dbReference>
<evidence type="ECO:0000259" key="4">
    <source>
        <dbReference type="PROSITE" id="PS50995"/>
    </source>
</evidence>
<dbReference type="PANTHER" id="PTHR42756:SF1">
    <property type="entry name" value="TRANSCRIPTIONAL REPRESSOR OF EMRAB OPERON"/>
    <property type="match status" value="1"/>
</dbReference>
<evidence type="ECO:0000313" key="6">
    <source>
        <dbReference type="Proteomes" id="UP000202922"/>
    </source>
</evidence>
<gene>
    <name evidence="5" type="primary">slyA_2</name>
    <name evidence="5" type="ORF">COL8621_00745</name>
</gene>
<reference evidence="6" key="1">
    <citation type="submission" date="2017-05" db="EMBL/GenBank/DDBJ databases">
        <authorList>
            <person name="Rodrigo-Torres L."/>
            <person name="Arahal R. D."/>
            <person name="Lucena T."/>
        </authorList>
    </citation>
    <scope>NUCLEOTIDE SEQUENCE [LARGE SCALE GENOMIC DNA]</scope>
    <source>
        <strain evidence="6">CECT 8621</strain>
    </source>
</reference>
<accession>A0A238JNG7</accession>